<protein>
    <submittedName>
        <fullName evidence="2">Uncharacterized protein</fullName>
    </submittedName>
</protein>
<dbReference type="PANTHER" id="PTHR31170:SF25">
    <property type="entry name" value="BNAA09G04570D PROTEIN"/>
    <property type="match status" value="1"/>
</dbReference>
<feature type="region of interest" description="Disordered" evidence="1">
    <location>
        <begin position="219"/>
        <end position="240"/>
    </location>
</feature>
<organism evidence="2 3">
    <name type="scientific">Rehmannia glutinosa</name>
    <name type="common">Chinese foxglove</name>
    <dbReference type="NCBI Taxonomy" id="99300"/>
    <lineage>
        <taxon>Eukaryota</taxon>
        <taxon>Viridiplantae</taxon>
        <taxon>Streptophyta</taxon>
        <taxon>Embryophyta</taxon>
        <taxon>Tracheophyta</taxon>
        <taxon>Spermatophyta</taxon>
        <taxon>Magnoliopsida</taxon>
        <taxon>eudicotyledons</taxon>
        <taxon>Gunneridae</taxon>
        <taxon>Pentapetalae</taxon>
        <taxon>asterids</taxon>
        <taxon>lamiids</taxon>
        <taxon>Lamiales</taxon>
        <taxon>Orobanchaceae</taxon>
        <taxon>Rehmannieae</taxon>
        <taxon>Rehmannia</taxon>
    </lineage>
</organism>
<feature type="compositionally biased region" description="Basic and acidic residues" evidence="1">
    <location>
        <begin position="219"/>
        <end position="233"/>
    </location>
</feature>
<name>A0ABR0VA84_REHGL</name>
<proteinExistence type="predicted"/>
<sequence length="462" mass="53586">MQDPIIKRWCKPNNLIYGVQPALRLWRQQNDRVYDPIIVSLGPYHHGEPELRDAEEDKYRCLDWFAGGDQERKTFLHNQILQKIDVIRSCYADATIVEKYDDQALAMMMLLDACLILYFMGNDTNIAELEKNMSSWLAAFMPHDIMLLENQIPYMVLKLLIGLLMEDDRDAKADEIIESFARSMMGLGPNPAHQIPGEYVNPPIHILEAFWRVSVENPNRKHEHEHDQSESRCPRSPTRRNMTCRSVTDLRAKGIRFGPSSSCSLSDITFDSHAFYGQLRLPLKHLNNQSQTFFCNAIAYEASPNSTGDTTVLSYVKFMKSLLQSSEDVKELWKRGILTNALGDNEQVVEMFRGIDTFDYSDVFEDVRLRIEEHCRSKAKTWVADVIHSVLRTPWTASAVIFLICIAFFKIGHKREKTEVQQMHKDRKIICFCNGVMVEEGKRKKWKQRIDKRKGFSYSFLE</sequence>
<evidence type="ECO:0000313" key="2">
    <source>
        <dbReference type="EMBL" id="KAK6130870.1"/>
    </source>
</evidence>
<reference evidence="2 3" key="1">
    <citation type="journal article" date="2021" name="Comput. Struct. Biotechnol. J.">
        <title>De novo genome assembly of the potent medicinal plant Rehmannia glutinosa using nanopore technology.</title>
        <authorList>
            <person name="Ma L."/>
            <person name="Dong C."/>
            <person name="Song C."/>
            <person name="Wang X."/>
            <person name="Zheng X."/>
            <person name="Niu Y."/>
            <person name="Chen S."/>
            <person name="Feng W."/>
        </authorList>
    </citation>
    <scope>NUCLEOTIDE SEQUENCE [LARGE SCALE GENOMIC DNA]</scope>
    <source>
        <strain evidence="2">DH-2019</strain>
    </source>
</reference>
<accession>A0ABR0VA84</accession>
<evidence type="ECO:0000313" key="3">
    <source>
        <dbReference type="Proteomes" id="UP001318860"/>
    </source>
</evidence>
<dbReference type="PANTHER" id="PTHR31170">
    <property type="entry name" value="BNAC04G53230D PROTEIN"/>
    <property type="match status" value="1"/>
</dbReference>
<keyword evidence="3" id="KW-1185">Reference proteome</keyword>
<dbReference type="InterPro" id="IPR004158">
    <property type="entry name" value="DUF247_pln"/>
</dbReference>
<dbReference type="Pfam" id="PF03140">
    <property type="entry name" value="DUF247"/>
    <property type="match status" value="1"/>
</dbReference>
<dbReference type="EMBL" id="JABTTQ020001536">
    <property type="protein sequence ID" value="KAK6130870.1"/>
    <property type="molecule type" value="Genomic_DNA"/>
</dbReference>
<evidence type="ECO:0000256" key="1">
    <source>
        <dbReference type="SAM" id="MobiDB-lite"/>
    </source>
</evidence>
<comment type="caution">
    <text evidence="2">The sequence shown here is derived from an EMBL/GenBank/DDBJ whole genome shotgun (WGS) entry which is preliminary data.</text>
</comment>
<dbReference type="Proteomes" id="UP001318860">
    <property type="component" value="Unassembled WGS sequence"/>
</dbReference>
<gene>
    <name evidence="2" type="ORF">DH2020_035388</name>
</gene>